<reference evidence="21" key="1">
    <citation type="submission" date="2007-10" db="EMBL/GenBank/DDBJ databases">
        <title>Complete sequence of chromosome of Desulforudis audaxviator MP104C.</title>
        <authorList>
            <person name="Copeland A."/>
            <person name="Lucas S."/>
            <person name="Lapidus A."/>
            <person name="Barry K."/>
            <person name="Glavina del Rio T."/>
            <person name="Dalin E."/>
            <person name="Tice H."/>
            <person name="Bruce D."/>
            <person name="Pitluck S."/>
            <person name="Lowry S.R."/>
            <person name="Larimer F."/>
            <person name="Land M.L."/>
            <person name="Hauser L."/>
            <person name="Kyrpides N."/>
            <person name="Ivanova N.N."/>
            <person name="Richardson P."/>
        </authorList>
    </citation>
    <scope>NUCLEOTIDE SEQUENCE [LARGE SCALE GENOMIC DNA]</scope>
    <source>
        <strain evidence="21">MP104C</strain>
    </source>
</reference>
<dbReference type="InterPro" id="IPR049577">
    <property type="entry name" value="GMPP_N"/>
</dbReference>
<dbReference type="CDD" id="cd03089">
    <property type="entry name" value="PMM_PGM"/>
    <property type="match status" value="1"/>
</dbReference>
<dbReference type="Proteomes" id="UP000008544">
    <property type="component" value="Chromosome"/>
</dbReference>
<evidence type="ECO:0000256" key="1">
    <source>
        <dbReference type="ARBA" id="ARBA00001946"/>
    </source>
</evidence>
<keyword evidence="8" id="KW-0479">Metal-binding</keyword>
<keyword evidence="9" id="KW-0547">Nucleotide-binding</keyword>
<dbReference type="SUPFAM" id="SSF53738">
    <property type="entry name" value="Phosphoglucomutase, first 3 domains"/>
    <property type="match status" value="3"/>
</dbReference>
<feature type="domain" description="MannoseP isomerase/GMP-like beta-helix" evidence="19">
    <location>
        <begin position="312"/>
        <end position="354"/>
    </location>
</feature>
<dbReference type="PROSITE" id="PS00710">
    <property type="entry name" value="PGM_PMM"/>
    <property type="match status" value="1"/>
</dbReference>
<dbReference type="HOGENOM" id="CLU_014562_0_0_9"/>
<dbReference type="KEGG" id="dau:Daud_0863"/>
<dbReference type="SUPFAM" id="SSF159283">
    <property type="entry name" value="Guanosine diphospho-D-mannose pyrophosphorylase/mannose-6-phosphate isomerase linker domain"/>
    <property type="match status" value="1"/>
</dbReference>
<keyword evidence="7 20" id="KW-0548">Nucleotidyltransferase</keyword>
<dbReference type="InterPro" id="IPR016055">
    <property type="entry name" value="A-D-PHexomutase_a/b/a-I/II/III"/>
</dbReference>
<dbReference type="eggNOG" id="COG1109">
    <property type="taxonomic scope" value="Bacteria"/>
</dbReference>
<evidence type="ECO:0000259" key="14">
    <source>
        <dbReference type="Pfam" id="PF00408"/>
    </source>
</evidence>
<dbReference type="InterPro" id="IPR005835">
    <property type="entry name" value="NTP_transferase_dom"/>
</dbReference>
<evidence type="ECO:0000256" key="2">
    <source>
        <dbReference type="ARBA" id="ARBA00006115"/>
    </source>
</evidence>
<dbReference type="Pfam" id="PF02880">
    <property type="entry name" value="PGM_PMM_III"/>
    <property type="match status" value="1"/>
</dbReference>
<protein>
    <recommendedName>
        <fullName evidence="4">mannose-1-phosphate guanylyltransferase</fullName>
        <ecNumber evidence="4">2.7.7.13</ecNumber>
    </recommendedName>
</protein>
<feature type="domain" description="Alpha-D-phosphohexomutase alpha/beta/alpha" evidence="18">
    <location>
        <begin position="618"/>
        <end position="726"/>
    </location>
</feature>
<evidence type="ECO:0000256" key="3">
    <source>
        <dbReference type="ARBA" id="ARBA00010231"/>
    </source>
</evidence>
<evidence type="ECO:0000259" key="19">
    <source>
        <dbReference type="Pfam" id="PF22640"/>
    </source>
</evidence>
<dbReference type="InterPro" id="IPR005844">
    <property type="entry name" value="A-D-PHexomutase_a/b/a-I"/>
</dbReference>
<evidence type="ECO:0000259" key="16">
    <source>
        <dbReference type="Pfam" id="PF02878"/>
    </source>
</evidence>
<keyword evidence="5" id="KW-0597">Phosphoprotein</keyword>
<evidence type="ECO:0000256" key="13">
    <source>
        <dbReference type="ARBA" id="ARBA00047343"/>
    </source>
</evidence>
<sequence length="813" mass="90308">MTASERRWFPVAVIMAGGVGTRFWPLSTEDRPKQFLQLFGERSLLQQTRDRLAAFVAPEHTLVLTNERFTYLVRAQLPEIPEANIIGEPARRDTAGAVTLAALLCRRRFGDPAMIVLPADHVIQPVEEFQRVLASALEAARREKALYAFGIPPTHPATGYGYLERGEKVLDDGGVVHYRLLRFKEKPDAETARAYVDSGRFFWNSGIFVWTADTILEAVRKHLPGHLGVLEPLAALDGSDDWTTGLRRLFPLLPAVSIDYGVMEKAENVRAVAATFSWSDVGGWTALEPFLEKDTSNNACRGRVRSLKAGSNIVFCEDPEETVSLIGVRDLIVVRAGKQTLVVPRQRAEELKELAEPKKRTVCFKAYDIRGRVPDDLNEDIAYAVGQAYTALFRPARVVVGRDVRHSSPPLSRALIRGLTDSGVDVLDIGLCGTEQVYFATFDLGVDGGIMVTASHNPVDYNGMKLVRKEARPVSGDSGLREMEALLAGGDLAARLPKRARPPGRVTRVEIMDRYVAHLLRYVDVSILKPYKVVCNAGNGGAGLVIDALEKHLPFRFSKYFFEPDGTFPNGVPNPLLPENRRVTSEAVLREGADIGIAWDGDFDRCFLFDEKGAFVEGYYIVGLLAGHQLALHPGAKIIHDPRLTWNTIEIVRQAGGIPVLNKTGHAFIKERMRAEDAVYGGEMSAHHYFRDFAYCDSGMIPWLLVLEIMSRTGKPLSELVGERMRLFPISGEINRSVADPAAVLARVRARYEPEALNVDETDGISLEFERWRFNLRLSNTEPVVRLNVETRGDEALLRQKTAEILAEMDGQG</sequence>
<dbReference type="Pfam" id="PF22640">
    <property type="entry name" value="ManC_GMP_beta-helix"/>
    <property type="match status" value="1"/>
</dbReference>
<comment type="catalytic activity">
    <reaction evidence="13">
        <text>alpha-D-mannose 1-phosphate + GTP + H(+) = GDP-alpha-D-mannose + diphosphate</text>
        <dbReference type="Rhea" id="RHEA:15229"/>
        <dbReference type="ChEBI" id="CHEBI:15378"/>
        <dbReference type="ChEBI" id="CHEBI:33019"/>
        <dbReference type="ChEBI" id="CHEBI:37565"/>
        <dbReference type="ChEBI" id="CHEBI:57527"/>
        <dbReference type="ChEBI" id="CHEBI:58409"/>
        <dbReference type="EC" id="2.7.7.13"/>
    </reaction>
</comment>
<evidence type="ECO:0000256" key="8">
    <source>
        <dbReference type="ARBA" id="ARBA00022723"/>
    </source>
</evidence>
<dbReference type="CDD" id="cd02509">
    <property type="entry name" value="GDP-M1P_Guanylyltransferase"/>
    <property type="match status" value="1"/>
</dbReference>
<dbReference type="GO" id="GO:0005525">
    <property type="term" value="F:GTP binding"/>
    <property type="evidence" value="ECO:0007669"/>
    <property type="project" value="UniProtKB-KW"/>
</dbReference>
<evidence type="ECO:0000256" key="12">
    <source>
        <dbReference type="ARBA" id="ARBA00023235"/>
    </source>
</evidence>
<comment type="cofactor">
    <cofactor evidence="1">
        <name>Mg(2+)</name>
        <dbReference type="ChEBI" id="CHEBI:18420"/>
    </cofactor>
</comment>
<dbReference type="Pfam" id="PF02879">
    <property type="entry name" value="PGM_PMM_II"/>
    <property type="match status" value="1"/>
</dbReference>
<evidence type="ECO:0000256" key="7">
    <source>
        <dbReference type="ARBA" id="ARBA00022695"/>
    </source>
</evidence>
<evidence type="ECO:0000313" key="21">
    <source>
        <dbReference type="Proteomes" id="UP000008544"/>
    </source>
</evidence>
<dbReference type="Pfam" id="PF02878">
    <property type="entry name" value="PGM_PMM_I"/>
    <property type="match status" value="1"/>
</dbReference>
<dbReference type="eggNOG" id="COG0836">
    <property type="taxonomic scope" value="Bacteria"/>
</dbReference>
<dbReference type="PANTHER" id="PTHR43771:SF1">
    <property type="entry name" value="PHOSPHOMANNOMUTASE"/>
    <property type="match status" value="1"/>
</dbReference>
<reference evidence="20 21" key="2">
    <citation type="journal article" date="2008" name="Science">
        <title>Environmental genomics reveals a single-species ecosystem deep within Earth.</title>
        <authorList>
            <person name="Chivian D."/>
            <person name="Brodie E.L."/>
            <person name="Alm E.J."/>
            <person name="Culley D.E."/>
            <person name="Dehal P.S."/>
            <person name="Desantis T.Z."/>
            <person name="Gihring T.M."/>
            <person name="Lapidus A."/>
            <person name="Lin L.H."/>
            <person name="Lowry S.R."/>
            <person name="Moser D.P."/>
            <person name="Richardson P.M."/>
            <person name="Southam G."/>
            <person name="Wanger G."/>
            <person name="Pratt L.M."/>
            <person name="Andersen G.L."/>
            <person name="Hazen T.C."/>
            <person name="Brockman F.J."/>
            <person name="Arkin A.P."/>
            <person name="Onstott T.C."/>
        </authorList>
    </citation>
    <scope>NUCLEOTIDE SEQUENCE [LARGE SCALE GENOMIC DNA]</scope>
    <source>
        <strain evidence="20 21">MP104C</strain>
    </source>
</reference>
<dbReference type="GO" id="GO:0000287">
    <property type="term" value="F:magnesium ion binding"/>
    <property type="evidence" value="ECO:0007669"/>
    <property type="project" value="InterPro"/>
</dbReference>
<keyword evidence="10" id="KW-0460">Magnesium</keyword>
<dbReference type="InterPro" id="IPR005846">
    <property type="entry name" value="A-D-PHexomutase_a/b/a-III"/>
</dbReference>
<comment type="similarity">
    <text evidence="3">Belongs to the phosphohexose mutase family.</text>
</comment>
<evidence type="ECO:0000313" key="20">
    <source>
        <dbReference type="EMBL" id="ACA59376.1"/>
    </source>
</evidence>
<feature type="domain" description="Alpha-D-phosphohexomutase alpha/beta/alpha" evidence="17">
    <location>
        <begin position="513"/>
        <end position="613"/>
    </location>
</feature>
<dbReference type="InterPro" id="IPR005843">
    <property type="entry name" value="A-D-PHexomutase_C"/>
</dbReference>
<organism evidence="20 21">
    <name type="scientific">Desulforudis audaxviator (strain MP104C)</name>
    <dbReference type="NCBI Taxonomy" id="477974"/>
    <lineage>
        <taxon>Bacteria</taxon>
        <taxon>Bacillati</taxon>
        <taxon>Bacillota</taxon>
        <taxon>Clostridia</taxon>
        <taxon>Thermoanaerobacterales</taxon>
        <taxon>Candidatus Desulforudaceae</taxon>
        <taxon>Candidatus Desulforudis</taxon>
    </lineage>
</organism>
<dbReference type="Gene3D" id="3.40.120.10">
    <property type="entry name" value="Alpha-D-Glucose-1,6-Bisphosphate, subunit A, domain 3"/>
    <property type="match status" value="3"/>
</dbReference>
<dbReference type="Pfam" id="PF00483">
    <property type="entry name" value="NTP_transferase"/>
    <property type="match status" value="1"/>
</dbReference>
<dbReference type="InterPro" id="IPR029044">
    <property type="entry name" value="Nucleotide-diphossugar_trans"/>
</dbReference>
<dbReference type="Gene3D" id="3.30.310.50">
    <property type="entry name" value="Alpha-D-phosphohexomutase, C-terminal domain"/>
    <property type="match status" value="1"/>
</dbReference>
<dbReference type="InterPro" id="IPR054566">
    <property type="entry name" value="ManC/GMP-like_b-helix"/>
</dbReference>
<keyword evidence="6 20" id="KW-0808">Transferase</keyword>
<feature type="domain" description="Alpha-D-phosphohexomutase C-terminal" evidence="14">
    <location>
        <begin position="733"/>
        <end position="802"/>
    </location>
</feature>
<dbReference type="AlphaFoldDB" id="B1I307"/>
<evidence type="ECO:0000256" key="10">
    <source>
        <dbReference type="ARBA" id="ARBA00022842"/>
    </source>
</evidence>
<keyword evidence="11" id="KW-0342">GTP-binding</keyword>
<dbReference type="FunFam" id="3.90.550.10:FF:000046">
    <property type="entry name" value="Mannose-1-phosphate guanylyltransferase (GDP)"/>
    <property type="match status" value="1"/>
</dbReference>
<feature type="domain" description="Alpha-D-phosphohexomutase alpha/beta/alpha" evidence="16">
    <location>
        <begin position="364"/>
        <end position="477"/>
    </location>
</feature>
<evidence type="ECO:0000256" key="5">
    <source>
        <dbReference type="ARBA" id="ARBA00022553"/>
    </source>
</evidence>
<evidence type="ECO:0000256" key="11">
    <source>
        <dbReference type="ARBA" id="ARBA00023134"/>
    </source>
</evidence>
<dbReference type="OrthoDB" id="9806956at2"/>
<evidence type="ECO:0000259" key="15">
    <source>
        <dbReference type="Pfam" id="PF00483"/>
    </source>
</evidence>
<dbReference type="InterPro" id="IPR005845">
    <property type="entry name" value="A-D-PHexomutase_a/b/a-II"/>
</dbReference>
<accession>B1I307</accession>
<dbReference type="PANTHER" id="PTHR43771">
    <property type="entry name" value="PHOSPHOMANNOMUTASE"/>
    <property type="match status" value="1"/>
</dbReference>
<proteinExistence type="inferred from homology"/>
<dbReference type="STRING" id="477974.Daud_0863"/>
<dbReference type="Pfam" id="PF00408">
    <property type="entry name" value="PGM_PMM_IV"/>
    <property type="match status" value="1"/>
</dbReference>
<dbReference type="InterPro" id="IPR005841">
    <property type="entry name" value="Alpha-D-phosphohexomutase_SF"/>
</dbReference>
<dbReference type="SUPFAM" id="SSF53448">
    <property type="entry name" value="Nucleotide-diphospho-sugar transferases"/>
    <property type="match status" value="1"/>
</dbReference>
<dbReference type="InterPro" id="IPR016066">
    <property type="entry name" value="A-D-PHexomutase_CS"/>
</dbReference>
<dbReference type="InterPro" id="IPR036900">
    <property type="entry name" value="A-D-PHexomutase_C_sf"/>
</dbReference>
<gene>
    <name evidence="20" type="ordered locus">Daud_0863</name>
</gene>
<evidence type="ECO:0000256" key="6">
    <source>
        <dbReference type="ARBA" id="ARBA00022679"/>
    </source>
</evidence>
<dbReference type="GO" id="GO:0004475">
    <property type="term" value="F:mannose-1-phosphate guanylyltransferase (GTP) activity"/>
    <property type="evidence" value="ECO:0007669"/>
    <property type="project" value="UniProtKB-EC"/>
</dbReference>
<keyword evidence="21" id="KW-1185">Reference proteome</keyword>
<dbReference type="EMBL" id="CP000860">
    <property type="protein sequence ID" value="ACA59376.1"/>
    <property type="molecule type" value="Genomic_DNA"/>
</dbReference>
<dbReference type="GO" id="GO:0005975">
    <property type="term" value="P:carbohydrate metabolic process"/>
    <property type="evidence" value="ECO:0007669"/>
    <property type="project" value="InterPro"/>
</dbReference>
<keyword evidence="12 20" id="KW-0413">Isomerase</keyword>
<dbReference type="EC" id="2.7.7.13" evidence="4"/>
<evidence type="ECO:0000256" key="4">
    <source>
        <dbReference type="ARBA" id="ARBA00012387"/>
    </source>
</evidence>
<evidence type="ECO:0000259" key="18">
    <source>
        <dbReference type="Pfam" id="PF02880"/>
    </source>
</evidence>
<evidence type="ECO:0000259" key="17">
    <source>
        <dbReference type="Pfam" id="PF02879"/>
    </source>
</evidence>
<comment type="similarity">
    <text evidence="2">Belongs to the mannose-6-phosphate isomerase type 2 family.</text>
</comment>
<dbReference type="GO" id="GO:0016868">
    <property type="term" value="F:intramolecular phosphotransferase activity"/>
    <property type="evidence" value="ECO:0007669"/>
    <property type="project" value="InterPro"/>
</dbReference>
<feature type="domain" description="Nucleotidyl transferase" evidence="15">
    <location>
        <begin position="12"/>
        <end position="290"/>
    </location>
</feature>
<dbReference type="PRINTS" id="PR00509">
    <property type="entry name" value="PGMPMM"/>
</dbReference>
<dbReference type="SUPFAM" id="SSF55957">
    <property type="entry name" value="Phosphoglucomutase, C-terminal domain"/>
    <property type="match status" value="1"/>
</dbReference>
<dbReference type="Gene3D" id="3.90.550.10">
    <property type="entry name" value="Spore Coat Polysaccharide Biosynthesis Protein SpsA, Chain A"/>
    <property type="match status" value="1"/>
</dbReference>
<evidence type="ECO:0000256" key="9">
    <source>
        <dbReference type="ARBA" id="ARBA00022741"/>
    </source>
</evidence>
<name>B1I307_DESAP</name>